<dbReference type="EMBL" id="MDYL01000001">
    <property type="protein sequence ID" value="OQD78391.1"/>
    <property type="molecule type" value="Genomic_DNA"/>
</dbReference>
<dbReference type="Pfam" id="PF23114">
    <property type="entry name" value="NAD-bd_HRPKS_sdrA"/>
    <property type="match status" value="1"/>
</dbReference>
<dbReference type="InterPro" id="IPR006162">
    <property type="entry name" value="Ppantetheine_attach_site"/>
</dbReference>
<dbReference type="InterPro" id="IPR013154">
    <property type="entry name" value="ADH-like_N"/>
</dbReference>
<dbReference type="SUPFAM" id="SSF47336">
    <property type="entry name" value="ACP-like"/>
    <property type="match status" value="1"/>
</dbReference>
<keyword evidence="4" id="KW-0808">Transferase</keyword>
<evidence type="ECO:0000256" key="2">
    <source>
        <dbReference type="ARBA" id="ARBA00022553"/>
    </source>
</evidence>
<dbReference type="InterPro" id="IPR009081">
    <property type="entry name" value="PP-bd_ACP"/>
</dbReference>
<feature type="region of interest" description="C-terminal hotdog fold" evidence="6">
    <location>
        <begin position="1090"/>
        <end position="1246"/>
    </location>
</feature>
<feature type="compositionally biased region" description="Polar residues" evidence="7">
    <location>
        <begin position="1291"/>
        <end position="1306"/>
    </location>
</feature>
<dbReference type="GO" id="GO:0008168">
    <property type="term" value="F:methyltransferase activity"/>
    <property type="evidence" value="ECO:0007669"/>
    <property type="project" value="UniProtKB-KW"/>
</dbReference>
<dbReference type="InterPro" id="IPR020841">
    <property type="entry name" value="PKS_Beta-ketoAc_synthase_dom"/>
</dbReference>
<evidence type="ECO:0000313" key="11">
    <source>
        <dbReference type="EMBL" id="OQD78391.1"/>
    </source>
</evidence>
<dbReference type="SUPFAM" id="SSF52151">
    <property type="entry name" value="FabD/lysophospholipase-like"/>
    <property type="match status" value="1"/>
</dbReference>
<evidence type="ECO:0000256" key="3">
    <source>
        <dbReference type="ARBA" id="ARBA00022603"/>
    </source>
</evidence>
<evidence type="ECO:0000256" key="5">
    <source>
        <dbReference type="ARBA" id="ARBA00023268"/>
    </source>
</evidence>
<dbReference type="Pfam" id="PF16197">
    <property type="entry name" value="KAsynt_C_assoc"/>
    <property type="match status" value="1"/>
</dbReference>
<feature type="domain" description="PKS/mFAS DH" evidence="10">
    <location>
        <begin position="927"/>
        <end position="1246"/>
    </location>
</feature>
<dbReference type="InterPro" id="IPR042104">
    <property type="entry name" value="PKS_dehydratase_sf"/>
</dbReference>
<dbReference type="SMART" id="SM00825">
    <property type="entry name" value="PKS_KS"/>
    <property type="match status" value="1"/>
</dbReference>
<feature type="region of interest" description="Disordered" evidence="7">
    <location>
        <begin position="1291"/>
        <end position="1313"/>
    </location>
</feature>
<dbReference type="PROSITE" id="PS52004">
    <property type="entry name" value="KS3_2"/>
    <property type="match status" value="1"/>
</dbReference>
<feature type="active site" description="Proton acceptor; for dehydratase activity" evidence="6">
    <location>
        <position position="959"/>
    </location>
</feature>
<dbReference type="InterPro" id="IPR020807">
    <property type="entry name" value="PKS_DH"/>
</dbReference>
<protein>
    <submittedName>
        <fullName evidence="11">Uncharacterized protein</fullName>
    </submittedName>
</protein>
<dbReference type="Pfam" id="PF00109">
    <property type="entry name" value="ketoacyl-synt"/>
    <property type="match status" value="1"/>
</dbReference>
<dbReference type="Gene3D" id="3.40.366.10">
    <property type="entry name" value="Malonyl-Coenzyme A Acyl Carrier Protein, domain 2"/>
    <property type="match status" value="1"/>
</dbReference>
<dbReference type="GO" id="GO:0031177">
    <property type="term" value="F:phosphopantetheine binding"/>
    <property type="evidence" value="ECO:0007669"/>
    <property type="project" value="InterPro"/>
</dbReference>
<dbReference type="InterPro" id="IPR014043">
    <property type="entry name" value="Acyl_transferase_dom"/>
</dbReference>
<feature type="domain" description="Ketosynthase family 3 (KS3)" evidence="9">
    <location>
        <begin position="16"/>
        <end position="441"/>
    </location>
</feature>
<evidence type="ECO:0000259" key="10">
    <source>
        <dbReference type="PROSITE" id="PS52019"/>
    </source>
</evidence>
<dbReference type="SUPFAM" id="SSF51735">
    <property type="entry name" value="NAD(P)-binding Rossmann-fold domains"/>
    <property type="match status" value="2"/>
</dbReference>
<dbReference type="Pfam" id="PF02801">
    <property type="entry name" value="Ketoacyl-synt_C"/>
    <property type="match status" value="1"/>
</dbReference>
<dbReference type="GO" id="GO:1901336">
    <property type="term" value="P:lactone biosynthetic process"/>
    <property type="evidence" value="ECO:0007669"/>
    <property type="project" value="UniProtKB-ARBA"/>
</dbReference>
<dbReference type="SUPFAM" id="SSF50129">
    <property type="entry name" value="GroES-like"/>
    <property type="match status" value="1"/>
</dbReference>
<dbReference type="InterPro" id="IPR036736">
    <property type="entry name" value="ACP-like_sf"/>
</dbReference>
<sequence>MDSMENGTHREESHAPQPIAIIGYACRLSGQVASPGDLWELCTRGRSGWAPIPKDRFSHGAYHHPNPSKPGTFNPAGGYFLDEDVSRFDAPFFNVTVQEAVSMDPQQRLLLETSYEALESAGIPKESLSGRNVGVFVGGNFSDYELNNLRDIETAPPFQATGNAAALQSNRISYYIDLSGPSFTVDTACSSSLVALHYAVQSLRSGESSEALVGGCRLNILPDYFVSMSMSQLFNDDGKTYSFDERAKSGFARGEGAGVVMLKPLDAALRDKDPIRAIIANSGVNQDGRTKGITLPNEYAQEELIKRVYRDAHINPEDCGFAEMHGTGTKAGDPIEARAVQRALGGGRTPRNPLYIGSVKSNIGHLEGASGIASIIKAAMILDKGLLLPNCDFQKPNPEIPLNECNMKVVTSTRPFPRGKKYVSVSNYGFGGTNAHVVLAKPPPPPASRDNAEEDRDPKRRLFLVSAADKESLKTRIQDFGVYFEQHPEVFENSLFGNFCYSTGNKMSQLPYRVAVAATSLDELGIRLAQLKVNPARVLGTPKISWVLTGQGAQWAQMGIPLMEEYPVFASAMNLADQCLRDLGADFSLLEMLQKEAAESEINSPHLSQPACTALQIALTDLLRSWGIQPDSVVGHSSGEIGAAYAAGIYNLEAAMALAYRRGQMTSLLKNAYPDLHGTMMAVGASPEEVKPMLKVLKAYATIACVNSPSSVTVSGDVDAITELEVALNEKKLFNRRLKIDVAYHSDHMKNVAEAYLNAIEAIKPATTGTATFFSSVTGEIAEPADLGPAYWVQNLTSTVLFANALGKMCADDESRPNMLMEIGPHSALKGPILDTLKGVGPSASKIGYAPTVVRNVEPSQSILDAAGAAYVRGAVLNINEVNFPNSKAKNRSFLRDLPRYPWQHGTRYWHQSRIADKHCHRDGKRNDILGTMALYSNDLEPTWRNIVRLDDVPWLREHKMQGMSVYPMAGYLAMATEAAQRRAEQQEVAFSQFEFREVKVGAALVLTDDADAETVITLRPYAEGTRGNSDIWDEFRICSWNTKRAWTEHCTGLVRVRANKKQQTAVCNVAEAELKHVGARTEKVMTSATYKIDVQNMYQVLAEVGAGYGSCFQGLENCFSDPRHSRADLYLRDTKSVMPKGYEAPLTIHPVFLDALLHLVWPILGNGRMELQTLYMPTMIKNLIISKNLPTTPGEFAKAWCKGGPSLPTPEPTKFDLWVTPQDSTEVLIDMEGLIMTPLKDSGADRGGVVTDLCYKFEWQPLAEAEAVTNGESEELHGVHITNGHVTNGELTNGHATNGALTNGHANGELTPDEKAHVNGINGVHTEELLIMQYGKSDVVAEKLCEAVSNETTNWQPSISPMEETDASGKHVVILQTGVKSLRDLTVDIFDNIKKTLLNASHLLWVYRLDNPDAQMIVGLTRSLRSETLANVATLGLETEDIPKPTGPILAAINALWPADGEKPCKDFEFRSRGSELLVPRVKDDSAANSFVHNETHEKTISTQPFSQLGRRFKLEITSPGSLDTLYFTDDNIGPLGDNEIEIEVMATGLNFKDIVVTMGQLAQPWIGIECSGFVSSIGKNVTSLKVGQRVMALPEGAYSTYARCRATSAAPIPEHMSFEVGATVPVVFCTAYYALFDLGHLEAGERVLIHAGAGGVGQAAIMLAQMIGAEIFVTVGSAEKKQFLMMQYGLREDHILYSRDSSFGRGIKHATNGEGVDVVINSLAGDLLRETWETLAPFGRFIEIGKADITKNTRLDMLPFEYNVSFASVDLTKVAQYKPQLMKRLLDNIYQLMSKGAVSPILPLTTYRISELETAFRTLQTGKAMGKIVVVPHKDDQVKAVAARVGSSILKADASYILIGGTGGLGRSMAKWMSSKGARNIVLVSRSASINDKVQALIDELAADGTAISVKPCDVSSAESVDNLISQETKDLPPVRGVVHGAMVLCDMLFENMTLDDFQAVASSKVEGAWNLHHALDNSPLDFFIALSSVSGVIGNRGQAAYAAANVFLDGFMEHRRAQGLPGTTIDLTAVRDVGYLAEVDSKRQQEVLKNIGTDGMEEAQVLALLAAAITGSLSQSCSGQCITGLSLSDSLDHFWAQDAKFSSLYEAAKETHGSSTGRDGPSLPLNMQLANAPSKDEALVICYEALAAKLAQVLVISLEDMDPSITVASLGLDSLVAIEIRNWIAREANASVQVLELLSSGSLMALAEIILNKSST</sequence>
<dbReference type="PROSITE" id="PS00012">
    <property type="entry name" value="PHOSPHOPANTETHEINE"/>
    <property type="match status" value="1"/>
</dbReference>
<keyword evidence="12" id="KW-1185">Reference proteome</keyword>
<dbReference type="Proteomes" id="UP000191522">
    <property type="component" value="Unassembled WGS sequence"/>
</dbReference>
<dbReference type="GO" id="GO:0016491">
    <property type="term" value="F:oxidoreductase activity"/>
    <property type="evidence" value="ECO:0007669"/>
    <property type="project" value="InterPro"/>
</dbReference>
<dbReference type="InterPro" id="IPR013968">
    <property type="entry name" value="PKS_KR"/>
</dbReference>
<dbReference type="PROSITE" id="PS52019">
    <property type="entry name" value="PKS_MFAS_DH"/>
    <property type="match status" value="1"/>
</dbReference>
<organism evidence="11 12">
    <name type="scientific">Penicillium decumbens</name>
    <dbReference type="NCBI Taxonomy" id="69771"/>
    <lineage>
        <taxon>Eukaryota</taxon>
        <taxon>Fungi</taxon>
        <taxon>Dikarya</taxon>
        <taxon>Ascomycota</taxon>
        <taxon>Pezizomycotina</taxon>
        <taxon>Eurotiomycetes</taxon>
        <taxon>Eurotiomycetidae</taxon>
        <taxon>Eurotiales</taxon>
        <taxon>Aspergillaceae</taxon>
        <taxon>Penicillium</taxon>
    </lineage>
</organism>
<gene>
    <name evidence="11" type="ORF">PENDEC_c001G02405</name>
</gene>
<evidence type="ECO:0000256" key="6">
    <source>
        <dbReference type="PROSITE-ProRule" id="PRU01363"/>
    </source>
</evidence>
<name>A0A1V6PN36_PENDC</name>
<comment type="caution">
    <text evidence="11">The sequence shown here is derived from an EMBL/GenBank/DDBJ whole genome shotgun (WGS) entry which is preliminary data.</text>
</comment>
<dbReference type="InterPro" id="IPR014031">
    <property type="entry name" value="Ketoacyl_synth_C"/>
</dbReference>
<feature type="domain" description="Carrier" evidence="8">
    <location>
        <begin position="2140"/>
        <end position="2217"/>
    </location>
</feature>
<dbReference type="Pfam" id="PF08240">
    <property type="entry name" value="ADH_N"/>
    <property type="match status" value="1"/>
</dbReference>
<dbReference type="GO" id="GO:0004315">
    <property type="term" value="F:3-oxoacyl-[acyl-carrier-protein] synthase activity"/>
    <property type="evidence" value="ECO:0007669"/>
    <property type="project" value="InterPro"/>
</dbReference>
<keyword evidence="2" id="KW-0597">Phosphoprotein</keyword>
<dbReference type="InterPro" id="IPR018201">
    <property type="entry name" value="Ketoacyl_synth_AS"/>
</dbReference>
<dbReference type="SUPFAM" id="SSF55048">
    <property type="entry name" value="Probable ACP-binding domain of malonyl-CoA ACP transacylase"/>
    <property type="match status" value="1"/>
</dbReference>
<dbReference type="CDD" id="cd05195">
    <property type="entry name" value="enoyl_red"/>
    <property type="match status" value="1"/>
</dbReference>
<dbReference type="InterPro" id="IPR056501">
    <property type="entry name" value="NAD-bd_HRPKS_sdrA"/>
</dbReference>
<dbReference type="InterPro" id="IPR049551">
    <property type="entry name" value="PKS_DH_C"/>
</dbReference>
<dbReference type="InterPro" id="IPR050091">
    <property type="entry name" value="PKS_NRPS_Biosynth_Enz"/>
</dbReference>
<feature type="active site" description="Proton donor; for dehydratase activity" evidence="6">
    <location>
        <position position="1155"/>
    </location>
</feature>
<dbReference type="Gene3D" id="3.10.129.110">
    <property type="entry name" value="Polyketide synthase dehydratase"/>
    <property type="match status" value="1"/>
</dbReference>
<dbReference type="InterPro" id="IPR016036">
    <property type="entry name" value="Malonyl_transacylase_ACP-bd"/>
</dbReference>
<dbReference type="CDD" id="cd00833">
    <property type="entry name" value="PKS"/>
    <property type="match status" value="1"/>
</dbReference>
<dbReference type="Gene3D" id="3.40.50.720">
    <property type="entry name" value="NAD(P)-binding Rossmann-like Domain"/>
    <property type="match status" value="1"/>
</dbReference>
<dbReference type="InterPro" id="IPR057326">
    <property type="entry name" value="KR_dom"/>
</dbReference>
<dbReference type="GO" id="GO:0030639">
    <property type="term" value="P:polyketide biosynthetic process"/>
    <property type="evidence" value="ECO:0007669"/>
    <property type="project" value="UniProtKB-ARBA"/>
</dbReference>
<dbReference type="Gene3D" id="1.10.1200.10">
    <property type="entry name" value="ACP-like"/>
    <property type="match status" value="1"/>
</dbReference>
<evidence type="ECO:0000256" key="1">
    <source>
        <dbReference type="ARBA" id="ARBA00022450"/>
    </source>
</evidence>
<dbReference type="PANTHER" id="PTHR43775:SF13">
    <property type="entry name" value="POLYKETIDE SYNTHASE 1"/>
    <property type="match status" value="1"/>
</dbReference>
<dbReference type="OMA" id="RYPWQHG"/>
<evidence type="ECO:0000259" key="9">
    <source>
        <dbReference type="PROSITE" id="PS52004"/>
    </source>
</evidence>
<dbReference type="InterPro" id="IPR001227">
    <property type="entry name" value="Ac_transferase_dom_sf"/>
</dbReference>
<dbReference type="OrthoDB" id="329835at2759"/>
<dbReference type="PANTHER" id="PTHR43775">
    <property type="entry name" value="FATTY ACID SYNTHASE"/>
    <property type="match status" value="1"/>
</dbReference>
<dbReference type="PROSITE" id="PS00606">
    <property type="entry name" value="KS3_1"/>
    <property type="match status" value="1"/>
</dbReference>
<dbReference type="SMART" id="SM00829">
    <property type="entry name" value="PKS_ER"/>
    <property type="match status" value="1"/>
</dbReference>
<dbReference type="SMART" id="SM00823">
    <property type="entry name" value="PKS_PP"/>
    <property type="match status" value="1"/>
</dbReference>
<dbReference type="InterPro" id="IPR014030">
    <property type="entry name" value="Ketoacyl_synth_N"/>
</dbReference>
<dbReference type="Pfam" id="PF21089">
    <property type="entry name" value="PKS_DH_N"/>
    <property type="match status" value="1"/>
</dbReference>
<evidence type="ECO:0000256" key="7">
    <source>
        <dbReference type="SAM" id="MobiDB-lite"/>
    </source>
</evidence>
<keyword evidence="5" id="KW-0511">Multifunctional enzyme</keyword>
<reference evidence="12" key="1">
    <citation type="journal article" date="2017" name="Nat. Microbiol.">
        <title>Global analysis of biosynthetic gene clusters reveals vast potential of secondary metabolite production in Penicillium species.</title>
        <authorList>
            <person name="Nielsen J.C."/>
            <person name="Grijseels S."/>
            <person name="Prigent S."/>
            <person name="Ji B."/>
            <person name="Dainat J."/>
            <person name="Nielsen K.F."/>
            <person name="Frisvad J.C."/>
            <person name="Workman M."/>
            <person name="Nielsen J."/>
        </authorList>
    </citation>
    <scope>NUCLEOTIDE SEQUENCE [LARGE SCALE GENOMIC DNA]</scope>
    <source>
        <strain evidence="12">IBT 11843</strain>
    </source>
</reference>
<dbReference type="SMART" id="SM00822">
    <property type="entry name" value="PKS_KR"/>
    <property type="match status" value="1"/>
</dbReference>
<dbReference type="Pfam" id="PF08659">
    <property type="entry name" value="KR"/>
    <property type="match status" value="1"/>
</dbReference>
<dbReference type="STRING" id="69771.A0A1V6PN36"/>
<dbReference type="GO" id="GO:0032259">
    <property type="term" value="P:methylation"/>
    <property type="evidence" value="ECO:0007669"/>
    <property type="project" value="UniProtKB-KW"/>
</dbReference>
<dbReference type="Pfam" id="PF23297">
    <property type="entry name" value="ACP_SdgA_C"/>
    <property type="match status" value="1"/>
</dbReference>
<dbReference type="SMART" id="SM00826">
    <property type="entry name" value="PKS_DH"/>
    <property type="match status" value="1"/>
</dbReference>
<dbReference type="FunFam" id="3.40.50.720:FF:000209">
    <property type="entry name" value="Polyketide synthase Pks12"/>
    <property type="match status" value="1"/>
</dbReference>
<dbReference type="Pfam" id="PF14765">
    <property type="entry name" value="PS-DH"/>
    <property type="match status" value="1"/>
</dbReference>
<dbReference type="InterPro" id="IPR011032">
    <property type="entry name" value="GroES-like_sf"/>
</dbReference>
<dbReference type="InterPro" id="IPR032821">
    <property type="entry name" value="PKS_assoc"/>
</dbReference>
<dbReference type="GO" id="GO:0006633">
    <property type="term" value="P:fatty acid biosynthetic process"/>
    <property type="evidence" value="ECO:0007669"/>
    <property type="project" value="InterPro"/>
</dbReference>
<dbReference type="GO" id="GO:0004312">
    <property type="term" value="F:fatty acid synthase activity"/>
    <property type="evidence" value="ECO:0007669"/>
    <property type="project" value="TreeGrafter"/>
</dbReference>
<keyword evidence="1" id="KW-0596">Phosphopantetheine</keyword>
<dbReference type="InterPro" id="IPR016035">
    <property type="entry name" value="Acyl_Trfase/lysoPLipase"/>
</dbReference>
<dbReference type="Pfam" id="PF13602">
    <property type="entry name" value="ADH_zinc_N_2"/>
    <property type="match status" value="1"/>
</dbReference>
<evidence type="ECO:0000256" key="4">
    <source>
        <dbReference type="ARBA" id="ARBA00022679"/>
    </source>
</evidence>
<feature type="region of interest" description="N-terminal hotdog fold" evidence="6">
    <location>
        <begin position="927"/>
        <end position="1062"/>
    </location>
</feature>
<proteinExistence type="predicted"/>
<dbReference type="Gene3D" id="3.90.180.10">
    <property type="entry name" value="Medium-chain alcohol dehydrogenases, catalytic domain"/>
    <property type="match status" value="1"/>
</dbReference>
<keyword evidence="3" id="KW-0489">Methyltransferase</keyword>
<accession>A0A1V6PN36</accession>
<dbReference type="SMART" id="SM00827">
    <property type="entry name" value="PKS_AT"/>
    <property type="match status" value="1"/>
</dbReference>
<dbReference type="SUPFAM" id="SSF53901">
    <property type="entry name" value="Thiolase-like"/>
    <property type="match status" value="1"/>
</dbReference>
<dbReference type="InterPro" id="IPR049552">
    <property type="entry name" value="PKS_DH_N"/>
</dbReference>
<dbReference type="InterPro" id="IPR020806">
    <property type="entry name" value="PKS_PP-bd"/>
</dbReference>
<dbReference type="Pfam" id="PF00698">
    <property type="entry name" value="Acyl_transf_1"/>
    <property type="match status" value="1"/>
</dbReference>
<dbReference type="InterPro" id="IPR049900">
    <property type="entry name" value="PKS_mFAS_DH"/>
</dbReference>
<dbReference type="InterPro" id="IPR036291">
    <property type="entry name" value="NAD(P)-bd_dom_sf"/>
</dbReference>
<dbReference type="InterPro" id="IPR020843">
    <property type="entry name" value="ER"/>
</dbReference>
<evidence type="ECO:0000259" key="8">
    <source>
        <dbReference type="PROSITE" id="PS50075"/>
    </source>
</evidence>
<dbReference type="InterPro" id="IPR016039">
    <property type="entry name" value="Thiolase-like"/>
</dbReference>
<dbReference type="PROSITE" id="PS50075">
    <property type="entry name" value="CARRIER"/>
    <property type="match status" value="1"/>
</dbReference>
<dbReference type="Gene3D" id="3.40.47.10">
    <property type="match status" value="1"/>
</dbReference>
<evidence type="ECO:0000313" key="12">
    <source>
        <dbReference type="Proteomes" id="UP000191522"/>
    </source>
</evidence>